<keyword evidence="4" id="KW-1185">Reference proteome</keyword>
<evidence type="ECO:0000313" key="4">
    <source>
        <dbReference type="Proteomes" id="UP001500432"/>
    </source>
</evidence>
<proteinExistence type="predicted"/>
<feature type="domain" description="NrtR DNA-binding winged helix" evidence="2">
    <location>
        <begin position="181"/>
        <end position="236"/>
    </location>
</feature>
<reference evidence="3 4" key="1">
    <citation type="journal article" date="2019" name="Int. J. Syst. Evol. Microbiol.">
        <title>The Global Catalogue of Microorganisms (GCM) 10K type strain sequencing project: providing services to taxonomists for standard genome sequencing and annotation.</title>
        <authorList>
            <consortium name="The Broad Institute Genomics Platform"/>
            <consortium name="The Broad Institute Genome Sequencing Center for Infectious Disease"/>
            <person name="Wu L."/>
            <person name="Ma J."/>
        </authorList>
    </citation>
    <scope>NUCLEOTIDE SEQUENCE [LARGE SCALE GENOMIC DNA]</scope>
    <source>
        <strain evidence="3 4">JCM 16034</strain>
    </source>
</reference>
<sequence>MVWCDEHGKRLEDYPRPSVAVDTAVLTVEDNELKVLLVPLVQGSESTVVERSEAAVVERSEAESKPKLALPGTFLHEGETLADAVLRSLRDKAGVSGRRPRQLRVFDNPARDPRGWVLSVAHVDLVPVAVLGESLAHDGVRLASADDASVLDGLPYEQGEIVAAAVQSVRKEYEAEPDPGALLDEPFTLAQLRRLHTAVLGEEPMRDTFRRSMEPRLKPTGAMTGGGRGRPSRTWRRGSPTNAPQR</sequence>
<comment type="caution">
    <text evidence="3">The sequence shown here is derived from an EMBL/GenBank/DDBJ whole genome shotgun (WGS) entry which is preliminary data.</text>
</comment>
<dbReference type="InterPro" id="IPR036388">
    <property type="entry name" value="WH-like_DNA-bd_sf"/>
</dbReference>
<evidence type="ECO:0000259" key="2">
    <source>
        <dbReference type="Pfam" id="PF21906"/>
    </source>
</evidence>
<dbReference type="PANTHER" id="PTHR43736">
    <property type="entry name" value="ADP-RIBOSE PYROPHOSPHATASE"/>
    <property type="match status" value="1"/>
</dbReference>
<gene>
    <name evidence="3" type="ORF">GCM10009849_18500</name>
</gene>
<dbReference type="Gene3D" id="3.90.79.10">
    <property type="entry name" value="Nucleoside Triphosphate Pyrophosphohydrolase"/>
    <property type="match status" value="1"/>
</dbReference>
<evidence type="ECO:0000313" key="3">
    <source>
        <dbReference type="EMBL" id="GAA2199967.1"/>
    </source>
</evidence>
<dbReference type="SUPFAM" id="SSF55811">
    <property type="entry name" value="Nudix"/>
    <property type="match status" value="1"/>
</dbReference>
<dbReference type="CDD" id="cd18873">
    <property type="entry name" value="NUDIX_NadM_like"/>
    <property type="match status" value="1"/>
</dbReference>
<dbReference type="Proteomes" id="UP001500432">
    <property type="component" value="Unassembled WGS sequence"/>
</dbReference>
<accession>A0ABN3BSP4</accession>
<feature type="region of interest" description="Disordered" evidence="1">
    <location>
        <begin position="208"/>
        <end position="246"/>
    </location>
</feature>
<protein>
    <submittedName>
        <fullName evidence="3">NUDIX domain-containing protein</fullName>
    </submittedName>
</protein>
<dbReference type="EMBL" id="BAAAQW010000005">
    <property type="protein sequence ID" value="GAA2199967.1"/>
    <property type="molecule type" value="Genomic_DNA"/>
</dbReference>
<dbReference type="Gene3D" id="1.10.10.10">
    <property type="entry name" value="Winged helix-like DNA-binding domain superfamily/Winged helix DNA-binding domain"/>
    <property type="match status" value="1"/>
</dbReference>
<dbReference type="InterPro" id="IPR015797">
    <property type="entry name" value="NUDIX_hydrolase-like_dom_sf"/>
</dbReference>
<dbReference type="RefSeq" id="WP_344299414.1">
    <property type="nucleotide sequence ID" value="NZ_BAAAQW010000005.1"/>
</dbReference>
<evidence type="ECO:0000256" key="1">
    <source>
        <dbReference type="SAM" id="MobiDB-lite"/>
    </source>
</evidence>
<dbReference type="Pfam" id="PF21906">
    <property type="entry name" value="WHD_NrtR"/>
    <property type="match status" value="1"/>
</dbReference>
<dbReference type="PANTHER" id="PTHR43736:SF4">
    <property type="entry name" value="SLR1690 PROTEIN"/>
    <property type="match status" value="1"/>
</dbReference>
<organism evidence="3 4">
    <name type="scientific">Sinomonas flava</name>
    <dbReference type="NCBI Taxonomy" id="496857"/>
    <lineage>
        <taxon>Bacteria</taxon>
        <taxon>Bacillati</taxon>
        <taxon>Actinomycetota</taxon>
        <taxon>Actinomycetes</taxon>
        <taxon>Micrococcales</taxon>
        <taxon>Micrococcaceae</taxon>
        <taxon>Sinomonas</taxon>
    </lineage>
</organism>
<dbReference type="InterPro" id="IPR036390">
    <property type="entry name" value="WH_DNA-bd_sf"/>
</dbReference>
<name>A0ABN3BSP4_9MICC</name>
<dbReference type="SUPFAM" id="SSF46785">
    <property type="entry name" value="Winged helix' DNA-binding domain"/>
    <property type="match status" value="1"/>
</dbReference>
<dbReference type="InterPro" id="IPR054105">
    <property type="entry name" value="WHD_NrtR"/>
</dbReference>
<feature type="compositionally biased region" description="Basic and acidic residues" evidence="1">
    <location>
        <begin position="208"/>
        <end position="217"/>
    </location>
</feature>